<reference evidence="1" key="1">
    <citation type="submission" date="2021-09" db="EMBL/GenBank/DDBJ databases">
        <authorList>
            <consortium name="AG Swart"/>
            <person name="Singh M."/>
            <person name="Singh A."/>
            <person name="Seah K."/>
            <person name="Emmerich C."/>
        </authorList>
    </citation>
    <scope>NUCLEOTIDE SEQUENCE</scope>
    <source>
        <strain evidence="1">ATCC30299</strain>
    </source>
</reference>
<organism evidence="1 2">
    <name type="scientific">Blepharisma stoltei</name>
    <dbReference type="NCBI Taxonomy" id="1481888"/>
    <lineage>
        <taxon>Eukaryota</taxon>
        <taxon>Sar</taxon>
        <taxon>Alveolata</taxon>
        <taxon>Ciliophora</taxon>
        <taxon>Postciliodesmatophora</taxon>
        <taxon>Heterotrichea</taxon>
        <taxon>Heterotrichida</taxon>
        <taxon>Blepharismidae</taxon>
        <taxon>Blepharisma</taxon>
    </lineage>
</organism>
<dbReference type="EMBL" id="CAJZBQ010000005">
    <property type="protein sequence ID" value="CAG9312227.1"/>
    <property type="molecule type" value="Genomic_DNA"/>
</dbReference>
<name>A0AAU9IDI8_9CILI</name>
<dbReference type="AlphaFoldDB" id="A0AAU9IDI8"/>
<sequence>MIELIDKKFHDIELSKDKAGLLAVSWKLLELVTGCEAFYKRHFTQLIYHDIIQERTLLAYGLIKRSIN</sequence>
<comment type="caution">
    <text evidence="1">The sequence shown here is derived from an EMBL/GenBank/DDBJ whole genome shotgun (WGS) entry which is preliminary data.</text>
</comment>
<protein>
    <submittedName>
        <fullName evidence="1">Uncharacterized protein</fullName>
    </submittedName>
</protein>
<gene>
    <name evidence="1" type="ORF">BSTOLATCC_MIC5471</name>
</gene>
<evidence type="ECO:0000313" key="2">
    <source>
        <dbReference type="Proteomes" id="UP001162131"/>
    </source>
</evidence>
<proteinExistence type="predicted"/>
<accession>A0AAU9IDI8</accession>
<evidence type="ECO:0000313" key="1">
    <source>
        <dbReference type="EMBL" id="CAG9312227.1"/>
    </source>
</evidence>
<dbReference type="Proteomes" id="UP001162131">
    <property type="component" value="Unassembled WGS sequence"/>
</dbReference>
<keyword evidence="2" id="KW-1185">Reference proteome</keyword>